<feature type="compositionally biased region" description="Polar residues" evidence="1">
    <location>
        <begin position="118"/>
        <end position="130"/>
    </location>
</feature>
<feature type="region of interest" description="Disordered" evidence="1">
    <location>
        <begin position="1"/>
        <end position="145"/>
    </location>
</feature>
<evidence type="ECO:0000256" key="1">
    <source>
        <dbReference type="SAM" id="MobiDB-lite"/>
    </source>
</evidence>
<sequence length="145" mass="15160">MGGCASKPRGIDLHPTEVPATPTNKPQPEAAETISQGNNDGGESATTLVDLSESNEPKKNEVGGDVEPEPKAAPGVPNYHKSTTLDLTQPEKVEAIAKELEDNPQTKEGQGHPRKTDANSAKSDNATPAPTSEHKTLPPPLDVAV</sequence>
<feature type="compositionally biased region" description="Basic and acidic residues" evidence="1">
    <location>
        <begin position="89"/>
        <end position="117"/>
    </location>
</feature>
<accession>A0ABP0YVB2</accession>
<reference evidence="2 3" key="1">
    <citation type="submission" date="2024-03" db="EMBL/GenBank/DDBJ databases">
        <authorList>
            <person name="Gkanogiannis A."/>
            <person name="Becerra Lopez-Lavalle L."/>
        </authorList>
    </citation>
    <scope>NUCLEOTIDE SEQUENCE [LARGE SCALE GENOMIC DNA]</scope>
</reference>
<gene>
    <name evidence="2" type="ORF">CITCOLO1_LOCUS16534</name>
</gene>
<proteinExistence type="predicted"/>
<organism evidence="2 3">
    <name type="scientific">Citrullus colocynthis</name>
    <name type="common">colocynth</name>
    <dbReference type="NCBI Taxonomy" id="252529"/>
    <lineage>
        <taxon>Eukaryota</taxon>
        <taxon>Viridiplantae</taxon>
        <taxon>Streptophyta</taxon>
        <taxon>Embryophyta</taxon>
        <taxon>Tracheophyta</taxon>
        <taxon>Spermatophyta</taxon>
        <taxon>Magnoliopsida</taxon>
        <taxon>eudicotyledons</taxon>
        <taxon>Gunneridae</taxon>
        <taxon>Pentapetalae</taxon>
        <taxon>rosids</taxon>
        <taxon>fabids</taxon>
        <taxon>Cucurbitales</taxon>
        <taxon>Cucurbitaceae</taxon>
        <taxon>Benincaseae</taxon>
        <taxon>Citrullus</taxon>
    </lineage>
</organism>
<evidence type="ECO:0000313" key="3">
    <source>
        <dbReference type="Proteomes" id="UP001642487"/>
    </source>
</evidence>
<evidence type="ECO:0000313" key="2">
    <source>
        <dbReference type="EMBL" id="CAK9324301.1"/>
    </source>
</evidence>
<dbReference type="Proteomes" id="UP001642487">
    <property type="component" value="Chromosome 6"/>
</dbReference>
<protein>
    <submittedName>
        <fullName evidence="2">Uncharacterized protein</fullName>
    </submittedName>
</protein>
<feature type="compositionally biased region" description="Polar residues" evidence="1">
    <location>
        <begin position="44"/>
        <end position="54"/>
    </location>
</feature>
<dbReference type="EMBL" id="OZ021740">
    <property type="protein sequence ID" value="CAK9324301.1"/>
    <property type="molecule type" value="Genomic_DNA"/>
</dbReference>
<keyword evidence="3" id="KW-1185">Reference proteome</keyword>
<name>A0ABP0YVB2_9ROSI</name>